<feature type="domain" description="ABC transmembrane type-1" evidence="7">
    <location>
        <begin position="101"/>
        <end position="196"/>
    </location>
</feature>
<reference evidence="8" key="1">
    <citation type="submission" date="2023-05" db="EMBL/GenBank/DDBJ databases">
        <title>Nepenthes gracilis genome sequencing.</title>
        <authorList>
            <person name="Fukushima K."/>
        </authorList>
    </citation>
    <scope>NUCLEOTIDE SEQUENCE</scope>
    <source>
        <strain evidence="8">SING2019-196</strain>
    </source>
</reference>
<keyword evidence="1" id="KW-0813">Transport</keyword>
<comment type="caution">
    <text evidence="8">The sequence shown here is derived from an EMBL/GenBank/DDBJ whole genome shotgun (WGS) entry which is preliminary data.</text>
</comment>
<evidence type="ECO:0000256" key="3">
    <source>
        <dbReference type="ARBA" id="ARBA00022741"/>
    </source>
</evidence>
<keyword evidence="9" id="KW-1185">Reference proteome</keyword>
<dbReference type="GO" id="GO:0005524">
    <property type="term" value="F:ATP binding"/>
    <property type="evidence" value="ECO:0007669"/>
    <property type="project" value="UniProtKB-KW"/>
</dbReference>
<protein>
    <recommendedName>
        <fullName evidence="7">ABC transmembrane type-1 domain-containing protein</fullName>
    </recommendedName>
</protein>
<dbReference type="Gene3D" id="1.20.1560.10">
    <property type="entry name" value="ABC transporter type 1, transmembrane domain"/>
    <property type="match status" value="2"/>
</dbReference>
<accession>A0AAD3Y1H4</accession>
<evidence type="ECO:0000256" key="2">
    <source>
        <dbReference type="ARBA" id="ARBA00022692"/>
    </source>
</evidence>
<evidence type="ECO:0000256" key="1">
    <source>
        <dbReference type="ARBA" id="ARBA00022448"/>
    </source>
</evidence>
<evidence type="ECO:0000313" key="8">
    <source>
        <dbReference type="EMBL" id="GMH25633.1"/>
    </source>
</evidence>
<dbReference type="AlphaFoldDB" id="A0AAD3Y1H4"/>
<dbReference type="EMBL" id="BSYO01000029">
    <property type="protein sequence ID" value="GMH25633.1"/>
    <property type="molecule type" value="Genomic_DNA"/>
</dbReference>
<dbReference type="SUPFAM" id="SSF90123">
    <property type="entry name" value="ABC transporter transmembrane region"/>
    <property type="match status" value="1"/>
</dbReference>
<keyword evidence="3" id="KW-0547">Nucleotide-binding</keyword>
<evidence type="ECO:0000256" key="4">
    <source>
        <dbReference type="ARBA" id="ARBA00022840"/>
    </source>
</evidence>
<dbReference type="PANTHER" id="PTHR24223">
    <property type="entry name" value="ATP-BINDING CASSETTE SUB-FAMILY C"/>
    <property type="match status" value="1"/>
</dbReference>
<keyword evidence="6" id="KW-0472">Membrane</keyword>
<keyword evidence="2" id="KW-0812">Transmembrane</keyword>
<dbReference type="InterPro" id="IPR036640">
    <property type="entry name" value="ABC1_TM_sf"/>
</dbReference>
<dbReference type="GO" id="GO:0016020">
    <property type="term" value="C:membrane"/>
    <property type="evidence" value="ECO:0007669"/>
    <property type="project" value="InterPro"/>
</dbReference>
<dbReference type="PANTHER" id="PTHR24223:SF181">
    <property type="entry name" value="ABC TRANSPORTER C FAMILY MEMBER 3"/>
    <property type="match status" value="1"/>
</dbReference>
<dbReference type="Proteomes" id="UP001279734">
    <property type="component" value="Unassembled WGS sequence"/>
</dbReference>
<proteinExistence type="predicted"/>
<name>A0AAD3Y1H4_NEPGR</name>
<evidence type="ECO:0000256" key="6">
    <source>
        <dbReference type="ARBA" id="ARBA00023136"/>
    </source>
</evidence>
<evidence type="ECO:0000256" key="5">
    <source>
        <dbReference type="ARBA" id="ARBA00022989"/>
    </source>
</evidence>
<sequence length="281" mass="30819">MPISAHGTNPAKVFAGCGMKIVFVGTDVKGNINMEDSRRTTESNQDNLSALRVIYPSTHGIYEEGTDEICEMTHGSGSKLTTFQLVKPLILTTCGTILSTTFLALLYSLASYVGSYLIDTLVQYLDGRQDIDNGYVLTSAFLVAKLVECLLQRHWFLGVQKAGIKARSVLVVMIYNKGLTLSCQSKQSHSTGEIINFRSIDAQRGAPIFVSVATLGIGMFMRIPLESGKILSALATFRILQEPISNLPDSISMIIRTKVSLDRIASFISLEDLRLILREDS</sequence>
<gene>
    <name evidence="8" type="ORF">Nepgr_027476</name>
</gene>
<dbReference type="InterPro" id="IPR015421">
    <property type="entry name" value="PyrdxlP-dep_Trfase_major"/>
</dbReference>
<organism evidence="8 9">
    <name type="scientific">Nepenthes gracilis</name>
    <name type="common">Slender pitcher plant</name>
    <dbReference type="NCBI Taxonomy" id="150966"/>
    <lineage>
        <taxon>Eukaryota</taxon>
        <taxon>Viridiplantae</taxon>
        <taxon>Streptophyta</taxon>
        <taxon>Embryophyta</taxon>
        <taxon>Tracheophyta</taxon>
        <taxon>Spermatophyta</taxon>
        <taxon>Magnoliopsida</taxon>
        <taxon>eudicotyledons</taxon>
        <taxon>Gunneridae</taxon>
        <taxon>Pentapetalae</taxon>
        <taxon>Caryophyllales</taxon>
        <taxon>Nepenthaceae</taxon>
        <taxon>Nepenthes</taxon>
    </lineage>
</organism>
<dbReference type="GO" id="GO:0140359">
    <property type="term" value="F:ABC-type transporter activity"/>
    <property type="evidence" value="ECO:0007669"/>
    <property type="project" value="InterPro"/>
</dbReference>
<evidence type="ECO:0000313" key="9">
    <source>
        <dbReference type="Proteomes" id="UP001279734"/>
    </source>
</evidence>
<dbReference type="InterPro" id="IPR011527">
    <property type="entry name" value="ABC1_TM_dom"/>
</dbReference>
<dbReference type="PROSITE" id="PS50929">
    <property type="entry name" value="ABC_TM1F"/>
    <property type="match status" value="1"/>
</dbReference>
<keyword evidence="5" id="KW-1133">Transmembrane helix</keyword>
<dbReference type="InterPro" id="IPR050173">
    <property type="entry name" value="ABC_transporter_C-like"/>
</dbReference>
<keyword evidence="4" id="KW-0067">ATP-binding</keyword>
<dbReference type="Gene3D" id="3.40.640.10">
    <property type="entry name" value="Type I PLP-dependent aspartate aminotransferase-like (Major domain)"/>
    <property type="match status" value="1"/>
</dbReference>
<evidence type="ECO:0000259" key="7">
    <source>
        <dbReference type="PROSITE" id="PS50929"/>
    </source>
</evidence>